<evidence type="ECO:0000256" key="5">
    <source>
        <dbReference type="ARBA" id="ARBA00023002"/>
    </source>
</evidence>
<keyword evidence="3 6" id="KW-0802">TPR repeat</keyword>
<dbReference type="InterPro" id="IPR051821">
    <property type="entry name" value="Asp/Asn_beta-hydroxylase"/>
</dbReference>
<dbReference type="OrthoDB" id="21665at2"/>
<evidence type="ECO:0000313" key="8">
    <source>
        <dbReference type="EMBL" id="SFS50840.1"/>
    </source>
</evidence>
<dbReference type="SUPFAM" id="SSF48452">
    <property type="entry name" value="TPR-like"/>
    <property type="match status" value="1"/>
</dbReference>
<dbReference type="InterPro" id="IPR027443">
    <property type="entry name" value="IPNS-like_sf"/>
</dbReference>
<feature type="repeat" description="TPR" evidence="6">
    <location>
        <begin position="41"/>
        <end position="74"/>
    </location>
</feature>
<dbReference type="InterPro" id="IPR013105">
    <property type="entry name" value="TPR_2"/>
</dbReference>
<dbReference type="Gene3D" id="2.60.120.330">
    <property type="entry name" value="B-lactam Antibiotic, Isopenicillin N Synthase, Chain"/>
    <property type="match status" value="1"/>
</dbReference>
<organism evidence="8 9">
    <name type="scientific">Brevundimonas viscosa</name>
    <dbReference type="NCBI Taxonomy" id="871741"/>
    <lineage>
        <taxon>Bacteria</taxon>
        <taxon>Pseudomonadati</taxon>
        <taxon>Pseudomonadota</taxon>
        <taxon>Alphaproteobacteria</taxon>
        <taxon>Caulobacterales</taxon>
        <taxon>Caulobacteraceae</taxon>
        <taxon>Brevundimonas</taxon>
    </lineage>
</organism>
<dbReference type="EMBL" id="FOZV01000003">
    <property type="protein sequence ID" value="SFS50840.1"/>
    <property type="molecule type" value="Genomic_DNA"/>
</dbReference>
<proteinExistence type="inferred from homology"/>
<dbReference type="InterPro" id="IPR011990">
    <property type="entry name" value="TPR-like_helical_dom_sf"/>
</dbReference>
<dbReference type="PROSITE" id="PS50005">
    <property type="entry name" value="TPR"/>
    <property type="match status" value="1"/>
</dbReference>
<dbReference type="InterPro" id="IPR019734">
    <property type="entry name" value="TPR_rpt"/>
</dbReference>
<name>A0A1I6QEX3_9CAUL</name>
<gene>
    <name evidence="8" type="ORF">SAMN05192570_1745</name>
</gene>
<evidence type="ECO:0000256" key="4">
    <source>
        <dbReference type="ARBA" id="ARBA00022964"/>
    </source>
</evidence>
<keyword evidence="5" id="KW-0560">Oxidoreductase</keyword>
<evidence type="ECO:0000256" key="6">
    <source>
        <dbReference type="PROSITE-ProRule" id="PRU00339"/>
    </source>
</evidence>
<reference evidence="9" key="1">
    <citation type="submission" date="2016-10" db="EMBL/GenBank/DDBJ databases">
        <authorList>
            <person name="Varghese N."/>
            <person name="Submissions S."/>
        </authorList>
    </citation>
    <scope>NUCLEOTIDE SEQUENCE [LARGE SCALE GENOMIC DNA]</scope>
    <source>
        <strain evidence="9">CGMCC 1.10683</strain>
    </source>
</reference>
<dbReference type="Proteomes" id="UP000198788">
    <property type="component" value="Unassembled WGS sequence"/>
</dbReference>
<evidence type="ECO:0000313" key="9">
    <source>
        <dbReference type="Proteomes" id="UP000198788"/>
    </source>
</evidence>
<evidence type="ECO:0000256" key="1">
    <source>
        <dbReference type="ARBA" id="ARBA00007730"/>
    </source>
</evidence>
<dbReference type="STRING" id="871741.SAMN05192570_1745"/>
<keyword evidence="4" id="KW-0223">Dioxygenase</keyword>
<evidence type="ECO:0000259" key="7">
    <source>
        <dbReference type="Pfam" id="PF05118"/>
    </source>
</evidence>
<dbReference type="Gene3D" id="1.25.40.10">
    <property type="entry name" value="Tetratricopeptide repeat domain"/>
    <property type="match status" value="1"/>
</dbReference>
<feature type="domain" description="Aspartyl/asparaginy/proline hydroxylase" evidence="7">
    <location>
        <begin position="200"/>
        <end position="361"/>
    </location>
</feature>
<evidence type="ECO:0000256" key="3">
    <source>
        <dbReference type="ARBA" id="ARBA00022803"/>
    </source>
</evidence>
<keyword evidence="2" id="KW-0677">Repeat</keyword>
<keyword evidence="9" id="KW-1185">Reference proteome</keyword>
<evidence type="ECO:0000256" key="2">
    <source>
        <dbReference type="ARBA" id="ARBA00022737"/>
    </source>
</evidence>
<dbReference type="PANTHER" id="PTHR46332:SF5">
    <property type="entry name" value="ASPARTATE BETA-HYDROXYLASE DOMAIN CONTAINING 2"/>
    <property type="match status" value="1"/>
</dbReference>
<dbReference type="AlphaFoldDB" id="A0A1I6QEX3"/>
<dbReference type="Pfam" id="PF07719">
    <property type="entry name" value="TPR_2"/>
    <property type="match status" value="1"/>
</dbReference>
<dbReference type="GO" id="GO:0016020">
    <property type="term" value="C:membrane"/>
    <property type="evidence" value="ECO:0007669"/>
    <property type="project" value="TreeGrafter"/>
</dbReference>
<dbReference type="SUPFAM" id="SSF51197">
    <property type="entry name" value="Clavaminate synthase-like"/>
    <property type="match status" value="1"/>
</dbReference>
<dbReference type="GO" id="GO:0051213">
    <property type="term" value="F:dioxygenase activity"/>
    <property type="evidence" value="ECO:0007669"/>
    <property type="project" value="UniProtKB-KW"/>
</dbReference>
<comment type="similarity">
    <text evidence="1">Belongs to the aspartyl/asparaginyl beta-hydroxylase family.</text>
</comment>
<protein>
    <submittedName>
        <fullName evidence="8">Tetratricopeptide repeat-containing protein</fullName>
    </submittedName>
</protein>
<dbReference type="Pfam" id="PF05118">
    <property type="entry name" value="Asp_Arg_Hydrox"/>
    <property type="match status" value="1"/>
</dbReference>
<accession>A0A1I6QEX3</accession>
<dbReference type="InterPro" id="IPR007803">
    <property type="entry name" value="Asp/Arg/Pro-Hydrxlase"/>
</dbReference>
<sequence>MSASPAQPSAADRAVAALQKGAWEEARSLLEPAVSRGETNAAILSVWGWALARLGRRDEAERAVDEALQLEPGNLRACLLKADLLGARQANREASIFYRAVREFGEGRTDLPPDIQDGVRRARQVQDGLTRDLFSHLRRDLAAAGYDETTSSPRFSQALDLASGKKTAYFQQPRNFFLPELPHVQFFPREMFPWLEALEAETDAITAELEQLLAGDERFSPYLKTIPDLPSQKDYPLIDSMDWSSCFLVNGAPTPAAEQCPRTMAALESVPLCRVPGRSPQVMFSQLRPGAHIRPHTGAVNTRLICHLPLIVPPNCRFRVGNEVREWEKGKAWVFDDTIEHEAINQSDRNRVVLIFDIWRPELTEEEQRLVSTLLESLDAYSPAVAAWS</sequence>
<dbReference type="PANTHER" id="PTHR46332">
    <property type="entry name" value="ASPARTATE BETA-HYDROXYLASE DOMAIN-CONTAINING PROTEIN 2"/>
    <property type="match status" value="1"/>
</dbReference>
<dbReference type="RefSeq" id="WP_092309040.1">
    <property type="nucleotide sequence ID" value="NZ_FOZV01000003.1"/>
</dbReference>